<dbReference type="EMBL" id="CP011451">
    <property type="protein sequence ID" value="AKH38697.1"/>
    <property type="molecule type" value="Genomic_DNA"/>
</dbReference>
<sequence>MPEAGAFSLCGKSEESIDAVLFRNMLKVLLDRKIVLIAQLILEFIVLPKSASSIAIDIEIQMFDVCSCSSSIWQVN</sequence>
<evidence type="ECO:0000313" key="2">
    <source>
        <dbReference type="Proteomes" id="UP000034156"/>
    </source>
</evidence>
<reference evidence="1 2" key="2">
    <citation type="journal article" date="2016" name="Genome Announc.">
        <title>Genome Sequence of Nitrosomonas communis Strain Nm2, a Mesophilic Ammonia-Oxidizing Bacterium Isolated from Mediterranean Soil.</title>
        <authorList>
            <person name="Kozlowski J.A."/>
            <person name="Kits K.D."/>
            <person name="Stein L.Y."/>
        </authorList>
    </citation>
    <scope>NUCLEOTIDE SEQUENCE [LARGE SCALE GENOMIC DNA]</scope>
    <source>
        <strain evidence="1 2">Nm2</strain>
    </source>
</reference>
<dbReference type="KEGG" id="nco:AAW31_14190"/>
<dbReference type="AlphaFoldDB" id="A0A0F7KIL7"/>
<dbReference type="Proteomes" id="UP000034156">
    <property type="component" value="Chromosome"/>
</dbReference>
<dbReference type="RefSeq" id="WP_046850734.1">
    <property type="nucleotide sequence ID" value="NZ_CP011451.1"/>
</dbReference>
<name>A0A0F7KIL7_9PROT</name>
<gene>
    <name evidence="1" type="ORF">AAW31_14190</name>
</gene>
<protein>
    <submittedName>
        <fullName evidence="1">Uncharacterized protein</fullName>
    </submittedName>
</protein>
<accession>A0A0F7KIL7</accession>
<evidence type="ECO:0000313" key="1">
    <source>
        <dbReference type="EMBL" id="AKH38697.1"/>
    </source>
</evidence>
<dbReference type="PATRIC" id="fig|44574.3.peg.3445"/>
<keyword evidence="2" id="KW-1185">Reference proteome</keyword>
<proteinExistence type="predicted"/>
<reference evidence="2" key="1">
    <citation type="submission" date="2015-05" db="EMBL/GenBank/DDBJ databases">
        <title>Draft genome of Nitrosomonas communis strain Nm2.</title>
        <authorList>
            <person name="Kozlowski J.A."/>
            <person name="Kits K.D."/>
            <person name="Stein L.Y."/>
        </authorList>
    </citation>
    <scope>NUCLEOTIDE SEQUENCE [LARGE SCALE GENOMIC DNA]</scope>
    <source>
        <strain evidence="2">Nm2</strain>
    </source>
</reference>
<organism evidence="1 2">
    <name type="scientific">Nitrosomonas communis</name>
    <dbReference type="NCBI Taxonomy" id="44574"/>
    <lineage>
        <taxon>Bacteria</taxon>
        <taxon>Pseudomonadati</taxon>
        <taxon>Pseudomonadota</taxon>
        <taxon>Betaproteobacteria</taxon>
        <taxon>Nitrosomonadales</taxon>
        <taxon>Nitrosomonadaceae</taxon>
        <taxon>Nitrosomonas</taxon>
    </lineage>
</organism>